<dbReference type="InterPro" id="IPR003441">
    <property type="entry name" value="NAC-dom"/>
</dbReference>
<evidence type="ECO:0000259" key="5">
    <source>
        <dbReference type="PROSITE" id="PS51005"/>
    </source>
</evidence>
<dbReference type="SUPFAM" id="SSF101941">
    <property type="entry name" value="NAC domain"/>
    <property type="match status" value="1"/>
</dbReference>
<sequence>MEKKLPIEVVKELDIYKYAPWDLPDKSCMSTGDLKWYFFCPTMKKYASGSRMNRATEIGYWKTTGRDRPILYIMKLPGNRKTLIFHTGKAPRGDRTDWVMHEYRLEDKNLADKGIAQDAYVLCMVFQKDGPGPRNGANYGVPFNEKDWDDDDEELNCVEPLPSAAAAANCVESFPSTVVNCLYAAVNSVKSCPSVAVSAPVSMLANNHDSSLANVPDAGCVGSSSVSCLSGAMPYPCNMIPSVPNNDVSYDAPQLPAEDDMIALLSCLADEDTMAFNDAMEKDDTGHGRDAEVAPSDVNDIFNGLGDLGNLAGLGENGYDCQSGHIAEYSMDHMFAGNDSSFLELSDLDVPLHLAIMKVGTQWGVPKKKDAKDHE</sequence>
<keyword evidence="7" id="KW-1185">Reference proteome</keyword>
<organism evidence="6 7">
    <name type="scientific">Quillaja saponaria</name>
    <name type="common">Soap bark tree</name>
    <dbReference type="NCBI Taxonomy" id="32244"/>
    <lineage>
        <taxon>Eukaryota</taxon>
        <taxon>Viridiplantae</taxon>
        <taxon>Streptophyta</taxon>
        <taxon>Embryophyta</taxon>
        <taxon>Tracheophyta</taxon>
        <taxon>Spermatophyta</taxon>
        <taxon>Magnoliopsida</taxon>
        <taxon>eudicotyledons</taxon>
        <taxon>Gunneridae</taxon>
        <taxon>Pentapetalae</taxon>
        <taxon>rosids</taxon>
        <taxon>fabids</taxon>
        <taxon>Fabales</taxon>
        <taxon>Quillajaceae</taxon>
        <taxon>Quillaja</taxon>
    </lineage>
</organism>
<keyword evidence="2" id="KW-0238">DNA-binding</keyword>
<evidence type="ECO:0000256" key="2">
    <source>
        <dbReference type="ARBA" id="ARBA00023125"/>
    </source>
</evidence>
<dbReference type="GO" id="GO:0006355">
    <property type="term" value="P:regulation of DNA-templated transcription"/>
    <property type="evidence" value="ECO:0007669"/>
    <property type="project" value="InterPro"/>
</dbReference>
<reference evidence="6" key="1">
    <citation type="journal article" date="2023" name="Science">
        <title>Elucidation of the pathway for biosynthesis of saponin adjuvants from the soapbark tree.</title>
        <authorList>
            <person name="Reed J."/>
            <person name="Orme A."/>
            <person name="El-Demerdash A."/>
            <person name="Owen C."/>
            <person name="Martin L.B.B."/>
            <person name="Misra R.C."/>
            <person name="Kikuchi S."/>
            <person name="Rejzek M."/>
            <person name="Martin A.C."/>
            <person name="Harkess A."/>
            <person name="Leebens-Mack J."/>
            <person name="Louveau T."/>
            <person name="Stephenson M.J."/>
            <person name="Osbourn A."/>
        </authorList>
    </citation>
    <scope>NUCLEOTIDE SEQUENCE</scope>
    <source>
        <strain evidence="6">S10</strain>
    </source>
</reference>
<dbReference type="Pfam" id="PF02365">
    <property type="entry name" value="NAM"/>
    <property type="match status" value="1"/>
</dbReference>
<dbReference type="PANTHER" id="PTHR31744:SF210">
    <property type="entry name" value="NAC DOMAIN-CONTAINING PROTEIN 86-LIKE"/>
    <property type="match status" value="1"/>
</dbReference>
<dbReference type="Gene3D" id="2.170.150.80">
    <property type="entry name" value="NAC domain"/>
    <property type="match status" value="1"/>
</dbReference>
<evidence type="ECO:0000313" key="7">
    <source>
        <dbReference type="Proteomes" id="UP001163823"/>
    </source>
</evidence>
<dbReference type="AlphaFoldDB" id="A0AAD7KT14"/>
<keyword evidence="4" id="KW-0539">Nucleus</keyword>
<feature type="domain" description="NAC" evidence="5">
    <location>
        <begin position="1"/>
        <end position="128"/>
    </location>
</feature>
<keyword evidence="1" id="KW-0805">Transcription regulation</keyword>
<evidence type="ECO:0000256" key="3">
    <source>
        <dbReference type="ARBA" id="ARBA00023163"/>
    </source>
</evidence>
<evidence type="ECO:0000256" key="4">
    <source>
        <dbReference type="ARBA" id="ARBA00023242"/>
    </source>
</evidence>
<proteinExistence type="predicted"/>
<comment type="caution">
    <text evidence="6">The sequence shown here is derived from an EMBL/GenBank/DDBJ whole genome shotgun (WGS) entry which is preliminary data.</text>
</comment>
<dbReference type="EMBL" id="JARAOO010000013">
    <property type="protein sequence ID" value="KAJ7945248.1"/>
    <property type="molecule type" value="Genomic_DNA"/>
</dbReference>
<accession>A0AAD7KT14</accession>
<gene>
    <name evidence="6" type="ORF">O6P43_030337</name>
</gene>
<dbReference type="PANTHER" id="PTHR31744">
    <property type="entry name" value="PROTEIN CUP-SHAPED COTYLEDON 2-RELATED"/>
    <property type="match status" value="1"/>
</dbReference>
<dbReference type="Proteomes" id="UP001163823">
    <property type="component" value="Chromosome 13"/>
</dbReference>
<evidence type="ECO:0000313" key="6">
    <source>
        <dbReference type="EMBL" id="KAJ7945248.1"/>
    </source>
</evidence>
<dbReference type="PROSITE" id="PS51005">
    <property type="entry name" value="NAC"/>
    <property type="match status" value="1"/>
</dbReference>
<name>A0AAD7KT14_QUISA</name>
<dbReference type="KEGG" id="qsa:O6P43_030337"/>
<keyword evidence="3" id="KW-0804">Transcription</keyword>
<evidence type="ECO:0000256" key="1">
    <source>
        <dbReference type="ARBA" id="ARBA00023015"/>
    </source>
</evidence>
<dbReference type="InterPro" id="IPR036093">
    <property type="entry name" value="NAC_dom_sf"/>
</dbReference>
<dbReference type="GO" id="GO:0003677">
    <property type="term" value="F:DNA binding"/>
    <property type="evidence" value="ECO:0007669"/>
    <property type="project" value="UniProtKB-KW"/>
</dbReference>
<protein>
    <submittedName>
        <fullName evidence="6">NAC domain-containing protein</fullName>
    </submittedName>
</protein>
<dbReference type="EMBL" id="JARAOO010000013">
    <property type="protein sequence ID" value="KAJ7945249.1"/>
    <property type="molecule type" value="Genomic_DNA"/>
</dbReference>